<evidence type="ECO:0000256" key="2">
    <source>
        <dbReference type="ARBA" id="ARBA00022840"/>
    </source>
</evidence>
<evidence type="ECO:0000256" key="6">
    <source>
        <dbReference type="ARBA" id="ARBA00023163"/>
    </source>
</evidence>
<comment type="caution">
    <text evidence="8">The sequence shown here is derived from an EMBL/GenBank/DDBJ whole genome shotgun (WGS) entry which is preliminary data.</text>
</comment>
<evidence type="ECO:0000256" key="4">
    <source>
        <dbReference type="ARBA" id="ARBA00023125"/>
    </source>
</evidence>
<keyword evidence="4" id="KW-0238">DNA-binding</keyword>
<evidence type="ECO:0000256" key="5">
    <source>
        <dbReference type="ARBA" id="ARBA00023159"/>
    </source>
</evidence>
<gene>
    <name evidence="8" type="ORF">VZ94_04530</name>
</gene>
<organism evidence="8 9">
    <name type="scientific">Methylocucumis oryzae</name>
    <dbReference type="NCBI Taxonomy" id="1632867"/>
    <lineage>
        <taxon>Bacteria</taxon>
        <taxon>Pseudomonadati</taxon>
        <taxon>Pseudomonadota</taxon>
        <taxon>Gammaproteobacteria</taxon>
        <taxon>Methylococcales</taxon>
        <taxon>Methylococcaceae</taxon>
        <taxon>Methylocucumis</taxon>
    </lineage>
</organism>
<dbReference type="Proteomes" id="UP000033684">
    <property type="component" value="Unassembled WGS sequence"/>
</dbReference>
<dbReference type="AlphaFoldDB" id="A0A0F3IPF2"/>
<dbReference type="PROSITE" id="PS00688">
    <property type="entry name" value="SIGMA54_INTERACT_3"/>
    <property type="match status" value="1"/>
</dbReference>
<feature type="domain" description="Sigma-54 factor interaction" evidence="7">
    <location>
        <begin position="1"/>
        <end position="67"/>
    </location>
</feature>
<keyword evidence="1" id="KW-0547">Nucleotide-binding</keyword>
<sequence length="149" mass="17160">MFTVILPPLRERREDIIPLAKFFLDKHAREFGFGYQGMAQDAEQCLMAYPWPGNVRELENMMERAIVLSGGKTVEIEHLPADILEDKQTKQAPTLQQNLLDTGLNLQVEQLEKRLIQEALNKTGDNKAKAAQLLAISERSLWYKIKKYF</sequence>
<dbReference type="Pfam" id="PF02954">
    <property type="entry name" value="HTH_8"/>
    <property type="match status" value="1"/>
</dbReference>
<evidence type="ECO:0000313" key="8">
    <source>
        <dbReference type="EMBL" id="KJV07479.1"/>
    </source>
</evidence>
<reference evidence="8 9" key="2">
    <citation type="journal article" date="2016" name="Microb. Ecol.">
        <title>Genome Characteristics of a Novel Type I Methanotroph (Sn10-6) Isolated from a Flooded Indian Rice Field.</title>
        <authorList>
            <person name="Rahalkar M.C."/>
            <person name="Pandit P.S."/>
            <person name="Dhakephalkar P.K."/>
            <person name="Pore S."/>
            <person name="Arora P."/>
            <person name="Kapse N."/>
        </authorList>
    </citation>
    <scope>NUCLEOTIDE SEQUENCE [LARGE SCALE GENOMIC DNA]</scope>
    <source>
        <strain evidence="8 9">Sn10-6</strain>
    </source>
</reference>
<dbReference type="PANTHER" id="PTHR32071">
    <property type="entry name" value="TRANSCRIPTIONAL REGULATORY PROTEIN"/>
    <property type="match status" value="1"/>
</dbReference>
<keyword evidence="6" id="KW-0804">Transcription</keyword>
<dbReference type="InterPro" id="IPR002197">
    <property type="entry name" value="HTH_Fis"/>
</dbReference>
<keyword evidence="5" id="KW-0010">Activator</keyword>
<keyword evidence="3" id="KW-0805">Transcription regulation</keyword>
<dbReference type="PRINTS" id="PR01590">
    <property type="entry name" value="HTHFIS"/>
</dbReference>
<accession>A0A0F3IPF2</accession>
<reference evidence="9" key="1">
    <citation type="submission" date="2015-03" db="EMBL/GenBank/DDBJ databases">
        <title>Draft genome sequence of a novel methanotroph (Sn10-6) isolated from flooded ricefield rhizosphere in India.</title>
        <authorList>
            <person name="Pandit P.S."/>
            <person name="Pore S.D."/>
            <person name="Arora P."/>
            <person name="Kapse N.G."/>
            <person name="Dhakephalkar P.K."/>
            <person name="Rahalkar M.C."/>
        </authorList>
    </citation>
    <scope>NUCLEOTIDE SEQUENCE [LARGE SCALE GENOMIC DNA]</scope>
    <source>
        <strain evidence="9">Sn10-6</strain>
    </source>
</reference>
<dbReference type="GO" id="GO:0005524">
    <property type="term" value="F:ATP binding"/>
    <property type="evidence" value="ECO:0007669"/>
    <property type="project" value="UniProtKB-KW"/>
</dbReference>
<dbReference type="EMBL" id="LAJX01000035">
    <property type="protein sequence ID" value="KJV07479.1"/>
    <property type="molecule type" value="Genomic_DNA"/>
</dbReference>
<dbReference type="FunFam" id="1.10.8.60:FF:000014">
    <property type="entry name" value="DNA-binding transcriptional regulator NtrC"/>
    <property type="match status" value="1"/>
</dbReference>
<evidence type="ECO:0000259" key="7">
    <source>
        <dbReference type="PROSITE" id="PS50045"/>
    </source>
</evidence>
<dbReference type="Gene3D" id="1.10.8.60">
    <property type="match status" value="1"/>
</dbReference>
<evidence type="ECO:0000256" key="3">
    <source>
        <dbReference type="ARBA" id="ARBA00023015"/>
    </source>
</evidence>
<dbReference type="InterPro" id="IPR002078">
    <property type="entry name" value="Sigma_54_int"/>
</dbReference>
<dbReference type="Gene3D" id="1.10.10.60">
    <property type="entry name" value="Homeodomain-like"/>
    <property type="match status" value="1"/>
</dbReference>
<dbReference type="InterPro" id="IPR025944">
    <property type="entry name" value="Sigma_54_int_dom_CS"/>
</dbReference>
<name>A0A0F3IPF2_9GAMM</name>
<dbReference type="GO" id="GO:0043565">
    <property type="term" value="F:sequence-specific DNA binding"/>
    <property type="evidence" value="ECO:0007669"/>
    <property type="project" value="InterPro"/>
</dbReference>
<evidence type="ECO:0000313" key="9">
    <source>
        <dbReference type="Proteomes" id="UP000033684"/>
    </source>
</evidence>
<proteinExistence type="predicted"/>
<protein>
    <recommendedName>
        <fullName evidence="7">Sigma-54 factor interaction domain-containing protein</fullName>
    </recommendedName>
</protein>
<dbReference type="PANTHER" id="PTHR32071:SF113">
    <property type="entry name" value="ALGINATE BIOSYNTHESIS TRANSCRIPTIONAL REGULATORY PROTEIN ALGB"/>
    <property type="match status" value="1"/>
</dbReference>
<keyword evidence="9" id="KW-1185">Reference proteome</keyword>
<evidence type="ECO:0000256" key="1">
    <source>
        <dbReference type="ARBA" id="ARBA00022741"/>
    </source>
</evidence>
<dbReference type="SUPFAM" id="SSF46689">
    <property type="entry name" value="Homeodomain-like"/>
    <property type="match status" value="1"/>
</dbReference>
<dbReference type="InterPro" id="IPR009057">
    <property type="entry name" value="Homeodomain-like_sf"/>
</dbReference>
<dbReference type="PROSITE" id="PS50045">
    <property type="entry name" value="SIGMA54_INTERACT_4"/>
    <property type="match status" value="1"/>
</dbReference>
<keyword evidence="2" id="KW-0067">ATP-binding</keyword>
<dbReference type="GO" id="GO:0006355">
    <property type="term" value="P:regulation of DNA-templated transcription"/>
    <property type="evidence" value="ECO:0007669"/>
    <property type="project" value="InterPro"/>
</dbReference>
<dbReference type="Pfam" id="PF25601">
    <property type="entry name" value="AAA_lid_14"/>
    <property type="match status" value="1"/>
</dbReference>
<dbReference type="InterPro" id="IPR058031">
    <property type="entry name" value="AAA_lid_NorR"/>
</dbReference>